<proteinExistence type="predicted"/>
<comment type="caution">
    <text evidence="1">The sequence shown here is derived from an EMBL/GenBank/DDBJ whole genome shotgun (WGS) entry which is preliminary data.</text>
</comment>
<keyword evidence="2" id="KW-1185">Reference proteome</keyword>
<name>A0A8H6HXW0_9AGAR</name>
<reference evidence="1 2" key="1">
    <citation type="submission" date="2020-07" db="EMBL/GenBank/DDBJ databases">
        <title>Comparative genomics of pyrophilous fungi reveals a link between fire events and developmental genes.</title>
        <authorList>
            <consortium name="DOE Joint Genome Institute"/>
            <person name="Steindorff A.S."/>
            <person name="Carver A."/>
            <person name="Calhoun S."/>
            <person name="Stillman K."/>
            <person name="Liu H."/>
            <person name="Lipzen A."/>
            <person name="Pangilinan J."/>
            <person name="Labutti K."/>
            <person name="Bruns T.D."/>
            <person name="Grigoriev I.V."/>
        </authorList>
    </citation>
    <scope>NUCLEOTIDE SEQUENCE [LARGE SCALE GENOMIC DNA]</scope>
    <source>
        <strain evidence="1 2">CBS 144469</strain>
    </source>
</reference>
<evidence type="ECO:0000313" key="2">
    <source>
        <dbReference type="Proteomes" id="UP000521943"/>
    </source>
</evidence>
<dbReference type="OrthoDB" id="2844378at2759"/>
<organism evidence="1 2">
    <name type="scientific">Ephemerocybe angulata</name>
    <dbReference type="NCBI Taxonomy" id="980116"/>
    <lineage>
        <taxon>Eukaryota</taxon>
        <taxon>Fungi</taxon>
        <taxon>Dikarya</taxon>
        <taxon>Basidiomycota</taxon>
        <taxon>Agaricomycotina</taxon>
        <taxon>Agaricomycetes</taxon>
        <taxon>Agaricomycetidae</taxon>
        <taxon>Agaricales</taxon>
        <taxon>Agaricineae</taxon>
        <taxon>Psathyrellaceae</taxon>
        <taxon>Ephemerocybe</taxon>
    </lineage>
</organism>
<evidence type="ECO:0000313" key="1">
    <source>
        <dbReference type="EMBL" id="KAF6755235.1"/>
    </source>
</evidence>
<dbReference type="EMBL" id="JACGCI010000031">
    <property type="protein sequence ID" value="KAF6755235.1"/>
    <property type="molecule type" value="Genomic_DNA"/>
</dbReference>
<accession>A0A8H6HXW0</accession>
<dbReference type="Proteomes" id="UP000521943">
    <property type="component" value="Unassembled WGS sequence"/>
</dbReference>
<gene>
    <name evidence="1" type="ORF">DFP72DRAFT_349082</name>
</gene>
<dbReference type="AlphaFoldDB" id="A0A8H6HXW0"/>
<sequence>MIPPPTRDPVIYVGYTISLAQFKNMMDEIPSYKALRESEFDGIPDEFVPSVYAEWRRELSPTLRARAPETLRYWADDSRSGPCSDVMFLMRYTAYKGEEQYRNADHPDAFKFRIEKDSDARGRDAFVRFFKSQGVTSVTAVDFTHGFYAGKHPKDRVPYWTA</sequence>
<protein>
    <submittedName>
        <fullName evidence="1">Uncharacterized protein</fullName>
    </submittedName>
</protein>